<dbReference type="EMBL" id="CADCUC010000673">
    <property type="protein sequence ID" value="CAA9363356.1"/>
    <property type="molecule type" value="Genomic_DNA"/>
</dbReference>
<organism evidence="1">
    <name type="scientific">uncultured Microvirga sp</name>
    <dbReference type="NCBI Taxonomy" id="412392"/>
    <lineage>
        <taxon>Bacteria</taxon>
        <taxon>Pseudomonadati</taxon>
        <taxon>Pseudomonadota</taxon>
        <taxon>Alphaproteobacteria</taxon>
        <taxon>Hyphomicrobiales</taxon>
        <taxon>Methylobacteriaceae</taxon>
        <taxon>Microvirga</taxon>
        <taxon>environmental samples</taxon>
    </lineage>
</organism>
<evidence type="ECO:0000313" key="1">
    <source>
        <dbReference type="EMBL" id="CAA9363356.1"/>
    </source>
</evidence>
<sequence length="65" mass="6996">MPRLTMSRPWSASAVARASTAKAFSSPMREKAGTRWSMVVVLTFFGPFRGLRAGSSALGYGNAAW</sequence>
<reference evidence="1" key="1">
    <citation type="submission" date="2020-02" db="EMBL/GenBank/DDBJ databases">
        <authorList>
            <person name="Meier V. D."/>
        </authorList>
    </citation>
    <scope>NUCLEOTIDE SEQUENCE</scope>
    <source>
        <strain evidence="1">AVDCRST_MAG90</strain>
    </source>
</reference>
<gene>
    <name evidence="1" type="ORF">AVDCRST_MAG90-3173</name>
</gene>
<dbReference type="AlphaFoldDB" id="A0A6J4MLT4"/>
<protein>
    <submittedName>
        <fullName evidence="1">Uncharacterized protein</fullName>
    </submittedName>
</protein>
<accession>A0A6J4MLT4</accession>
<name>A0A6J4MLT4_9HYPH</name>
<proteinExistence type="predicted"/>